<evidence type="ECO:0000313" key="5">
    <source>
        <dbReference type="EMBL" id="MFD0797176.1"/>
    </source>
</evidence>
<dbReference type="Gene3D" id="3.40.630.40">
    <property type="entry name" value="Zn-dependent exopeptidases"/>
    <property type="match status" value="1"/>
</dbReference>
<name>A0ABW3B2U3_9FLAO</name>
<dbReference type="PANTHER" id="PTHR30404:SF0">
    <property type="entry name" value="N-ACETYLMURAMOYL-L-ALANINE AMIDASE AMIC"/>
    <property type="match status" value="1"/>
</dbReference>
<dbReference type="Pfam" id="PF01520">
    <property type="entry name" value="Amidase_3"/>
    <property type="match status" value="1"/>
</dbReference>
<dbReference type="SUPFAM" id="SSF53187">
    <property type="entry name" value="Zn-dependent exopeptidases"/>
    <property type="match status" value="1"/>
</dbReference>
<evidence type="ECO:0000256" key="3">
    <source>
        <dbReference type="ARBA" id="ARBA00022801"/>
    </source>
</evidence>
<gene>
    <name evidence="5" type="ORF">ACFQZJ_06880</name>
</gene>
<dbReference type="Proteomes" id="UP001597012">
    <property type="component" value="Unassembled WGS sequence"/>
</dbReference>
<comment type="catalytic activity">
    <reaction evidence="1">
        <text>Hydrolyzes the link between N-acetylmuramoyl residues and L-amino acid residues in certain cell-wall glycopeptides.</text>
        <dbReference type="EC" id="3.5.1.28"/>
    </reaction>
</comment>
<reference evidence="6" key="1">
    <citation type="journal article" date="2019" name="Int. J. Syst. Evol. Microbiol.">
        <title>The Global Catalogue of Microorganisms (GCM) 10K type strain sequencing project: providing services to taxonomists for standard genome sequencing and annotation.</title>
        <authorList>
            <consortium name="The Broad Institute Genomics Platform"/>
            <consortium name="The Broad Institute Genome Sequencing Center for Infectious Disease"/>
            <person name="Wu L."/>
            <person name="Ma J."/>
        </authorList>
    </citation>
    <scope>NUCLEOTIDE SEQUENCE [LARGE SCALE GENOMIC DNA]</scope>
    <source>
        <strain evidence="6">CCUG 61948</strain>
    </source>
</reference>
<dbReference type="InterPro" id="IPR002508">
    <property type="entry name" value="MurNAc-LAA_cat"/>
</dbReference>
<evidence type="ECO:0000259" key="4">
    <source>
        <dbReference type="SMART" id="SM00646"/>
    </source>
</evidence>
<dbReference type="PANTHER" id="PTHR30404">
    <property type="entry name" value="N-ACETYLMURAMOYL-L-ALANINE AMIDASE"/>
    <property type="match status" value="1"/>
</dbReference>
<comment type="caution">
    <text evidence="5">The sequence shown here is derived from an EMBL/GenBank/DDBJ whole genome shotgun (WGS) entry which is preliminary data.</text>
</comment>
<dbReference type="InterPro" id="IPR050695">
    <property type="entry name" value="N-acetylmuramoyl_amidase_3"/>
</dbReference>
<sequence>MKRYCFYVLIWMMSAGLQPMFGQERNRKPIVIIDPGHGGSDTGAIGINGLKEKEVVLSIAKEIIRLNNLLFKDSLGIYLTRYSDTLISLGDRTKLTKALKADVFVSIHCNQSVRKAAQGIEVYVKQGESRSEYLAKQFTLGLHKKLAFKNRGVKYGNFQVLREITHCPSVLLELGFLSNWEEAEHNGKDSSILAYALLIIETLRKFFEL</sequence>
<protein>
    <recommendedName>
        <fullName evidence="2">N-acetylmuramoyl-L-alanine amidase</fullName>
        <ecNumber evidence="2">3.5.1.28</ecNumber>
    </recommendedName>
</protein>
<keyword evidence="6" id="KW-1185">Reference proteome</keyword>
<evidence type="ECO:0000256" key="2">
    <source>
        <dbReference type="ARBA" id="ARBA00011901"/>
    </source>
</evidence>
<accession>A0ABW3B2U3</accession>
<dbReference type="SMART" id="SM00646">
    <property type="entry name" value="Ami_3"/>
    <property type="match status" value="1"/>
</dbReference>
<dbReference type="RefSeq" id="WP_379933321.1">
    <property type="nucleotide sequence ID" value="NZ_JBHTHY010000004.1"/>
</dbReference>
<evidence type="ECO:0000313" key="6">
    <source>
        <dbReference type="Proteomes" id="UP001597012"/>
    </source>
</evidence>
<dbReference type="CDD" id="cd02696">
    <property type="entry name" value="MurNAc-LAA"/>
    <property type="match status" value="1"/>
</dbReference>
<dbReference type="EC" id="3.5.1.28" evidence="2"/>
<keyword evidence="3" id="KW-0378">Hydrolase</keyword>
<feature type="domain" description="MurNAc-LAA" evidence="4">
    <location>
        <begin position="93"/>
        <end position="204"/>
    </location>
</feature>
<evidence type="ECO:0000256" key="1">
    <source>
        <dbReference type="ARBA" id="ARBA00001561"/>
    </source>
</evidence>
<dbReference type="EMBL" id="JBHTHY010000004">
    <property type="protein sequence ID" value="MFD0797176.1"/>
    <property type="molecule type" value="Genomic_DNA"/>
</dbReference>
<organism evidence="5 6">
    <name type="scientific">Maribacter chungangensis</name>
    <dbReference type="NCBI Taxonomy" id="1069117"/>
    <lineage>
        <taxon>Bacteria</taxon>
        <taxon>Pseudomonadati</taxon>
        <taxon>Bacteroidota</taxon>
        <taxon>Flavobacteriia</taxon>
        <taxon>Flavobacteriales</taxon>
        <taxon>Flavobacteriaceae</taxon>
        <taxon>Maribacter</taxon>
    </lineage>
</organism>
<proteinExistence type="predicted"/>